<dbReference type="Gene3D" id="3.20.10.10">
    <property type="entry name" value="D-amino Acid Aminotransferase, subunit A, domain 2"/>
    <property type="match status" value="1"/>
</dbReference>
<dbReference type="InterPro" id="IPR043132">
    <property type="entry name" value="BCAT-like_C"/>
</dbReference>
<protein>
    <submittedName>
        <fullName evidence="1">Uncharacterized protein</fullName>
    </submittedName>
</protein>
<dbReference type="STRING" id="273121.WS0690"/>
<dbReference type="SUPFAM" id="SSF56752">
    <property type="entry name" value="D-aminoacid aminotransferase-like PLP-dependent enzymes"/>
    <property type="match status" value="1"/>
</dbReference>
<dbReference type="HOGENOM" id="CLU_114524_0_0_7"/>
<evidence type="ECO:0000313" key="1">
    <source>
        <dbReference type="EMBL" id="CAE09816.1"/>
    </source>
</evidence>
<accession>Q7MS76</accession>
<proteinExistence type="predicted"/>
<dbReference type="EMBL" id="BX571658">
    <property type="protein sequence ID" value="CAE09816.1"/>
    <property type="molecule type" value="Genomic_DNA"/>
</dbReference>
<dbReference type="Proteomes" id="UP000000422">
    <property type="component" value="Chromosome"/>
</dbReference>
<sequence>MFRFFETLCLWEGEVRYLEYHSQRIQRTLGGKESFRGLELHLQAMNLPKTGWWKIKLLYDGCGFGEAILTPYEPRMIQSFRLVRSDIDYSSKFTDRSALEALLAQRGEADEVIILKGEEITDTSFSNLALWDGEVWLTPQNPLLAGTARARLIDEGVIKEARLGERELREARALALLNAMMGMRILEKFEIL</sequence>
<dbReference type="KEGG" id="wsu:WS0690"/>
<organism evidence="2">
    <name type="scientific">Wolinella succinogenes (strain ATCC 29543 / DSM 1740 / CCUG 13145 / JCM 31913 / LMG 7466 / NCTC 11488 / FDC 602W)</name>
    <name type="common">Vibrio succinogenes</name>
    <dbReference type="NCBI Taxonomy" id="273121"/>
    <lineage>
        <taxon>Bacteria</taxon>
        <taxon>Pseudomonadati</taxon>
        <taxon>Campylobacterota</taxon>
        <taxon>Epsilonproteobacteria</taxon>
        <taxon>Campylobacterales</taxon>
        <taxon>Helicobacteraceae</taxon>
        <taxon>Wolinella</taxon>
    </lineage>
</organism>
<name>Q7MS76_WOLSU</name>
<dbReference type="eggNOG" id="COG0115">
    <property type="taxonomic scope" value="Bacteria"/>
</dbReference>
<dbReference type="Gene3D" id="3.30.470.10">
    <property type="match status" value="1"/>
</dbReference>
<dbReference type="AlphaFoldDB" id="Q7MS76"/>
<keyword evidence="2" id="KW-1185">Reference proteome</keyword>
<dbReference type="InterPro" id="IPR001544">
    <property type="entry name" value="Aminotrans_IV"/>
</dbReference>
<dbReference type="InterPro" id="IPR036038">
    <property type="entry name" value="Aminotransferase-like"/>
</dbReference>
<gene>
    <name evidence="1" type="ordered locus">WS0690</name>
</gene>
<reference evidence="1 2" key="1">
    <citation type="journal article" date="2003" name="Proc. Natl. Acad. Sci. U.S.A.">
        <title>Complete genome sequence and analysis of Wolinella succinogenes.</title>
        <authorList>
            <person name="Baar C."/>
            <person name="Eppinger M."/>
            <person name="Raddatz G."/>
            <person name="Simon JM."/>
            <person name="Lanz C."/>
            <person name="Klimmek O."/>
            <person name="Nandakumar R."/>
            <person name="Gross R."/>
            <person name="Rosinus A."/>
            <person name="Keller H."/>
            <person name="Jagtap P."/>
            <person name="Linke B."/>
            <person name="Meyer F."/>
            <person name="Lederer H."/>
            <person name="Schuster S.C."/>
        </authorList>
    </citation>
    <scope>NUCLEOTIDE SEQUENCE [LARGE SCALE GENOMIC DNA]</scope>
    <source>
        <strain evidence="2">ATCC 29543 / DSM 1740 / CCUG 13145 / JCM 31913 / LMG 7466 / NCTC 11488 / FDC 602W</strain>
    </source>
</reference>
<dbReference type="Pfam" id="PF01063">
    <property type="entry name" value="Aminotran_4"/>
    <property type="match status" value="1"/>
</dbReference>
<dbReference type="InterPro" id="IPR043131">
    <property type="entry name" value="BCAT-like_N"/>
</dbReference>
<dbReference type="GO" id="GO:0003824">
    <property type="term" value="F:catalytic activity"/>
    <property type="evidence" value="ECO:0007669"/>
    <property type="project" value="InterPro"/>
</dbReference>
<evidence type="ECO:0000313" key="2">
    <source>
        <dbReference type="Proteomes" id="UP000000422"/>
    </source>
</evidence>